<dbReference type="InterPro" id="IPR036291">
    <property type="entry name" value="NAD(P)-bd_dom_sf"/>
</dbReference>
<protein>
    <recommendedName>
        <fullName evidence="6">TIGR01777 family protein</fullName>
    </recommendedName>
</protein>
<keyword evidence="5" id="KW-1185">Reference proteome</keyword>
<dbReference type="PANTHER" id="PTHR11092:SF0">
    <property type="entry name" value="EPIMERASE FAMILY PROTEIN SDR39U1"/>
    <property type="match status" value="1"/>
</dbReference>
<gene>
    <name evidence="4" type="ORF">SAMN02745131_03018</name>
</gene>
<evidence type="ECO:0000313" key="4">
    <source>
        <dbReference type="EMBL" id="SHF58013.1"/>
    </source>
</evidence>
<name>A0A1M5CTC8_9BACT</name>
<dbReference type="SUPFAM" id="SSF51735">
    <property type="entry name" value="NAD(P)-binding Rossmann-fold domains"/>
    <property type="match status" value="1"/>
</dbReference>
<evidence type="ECO:0008006" key="6">
    <source>
        <dbReference type="Google" id="ProtNLM"/>
    </source>
</evidence>
<comment type="similarity">
    <text evidence="1">Belongs to the NAD(P)-dependent epimerase/dehydratase family. SDR39U1 subfamily.</text>
</comment>
<dbReference type="Pfam" id="PF01370">
    <property type="entry name" value="Epimerase"/>
    <property type="match status" value="1"/>
</dbReference>
<dbReference type="InterPro" id="IPR001509">
    <property type="entry name" value="Epimerase_deHydtase"/>
</dbReference>
<dbReference type="OrthoDB" id="9801773at2"/>
<dbReference type="PANTHER" id="PTHR11092">
    <property type="entry name" value="SUGAR NUCLEOTIDE EPIMERASE RELATED"/>
    <property type="match status" value="1"/>
</dbReference>
<dbReference type="STRING" id="1121884.SAMN02745131_03018"/>
<dbReference type="InterPro" id="IPR013549">
    <property type="entry name" value="DUF1731"/>
</dbReference>
<evidence type="ECO:0000256" key="1">
    <source>
        <dbReference type="ARBA" id="ARBA00009353"/>
    </source>
</evidence>
<proteinExistence type="inferred from homology"/>
<evidence type="ECO:0000259" key="3">
    <source>
        <dbReference type="Pfam" id="PF08338"/>
    </source>
</evidence>
<feature type="domain" description="DUF1731" evidence="3">
    <location>
        <begin position="257"/>
        <end position="303"/>
    </location>
</feature>
<dbReference type="InterPro" id="IPR010099">
    <property type="entry name" value="SDR39U1"/>
</dbReference>
<sequence>MAIVMITGGTGLIGSALTKSLVEKGHQVIILTRNSSNKKKTGNLSYSQWDPGKGTYNAHDFASADAIIHLAGANVAEKRWTDERKKEIIDSRVQGGELIIKALREVPNKVCTILSASAIGYYGPDQMPASPFVEEMPPYHDFLGQTVSQWEASLNPVIQMGKRLVIFRTGIVLSRQGGAYKEFEKPLHFGIASILGSGKQVISWIHIDDMVRLYIAALEDEAWKGTYNAVAPVPVSNRELVLAMARQKNKIFIPLPVPSIVLKTLLGEMSIEVLKSTTVSSAKVEQRGFIFLYPTIDKAVAALLKK</sequence>
<dbReference type="EMBL" id="FQUU01000013">
    <property type="protein sequence ID" value="SHF58013.1"/>
    <property type="molecule type" value="Genomic_DNA"/>
</dbReference>
<dbReference type="RefSeq" id="WP_072836161.1">
    <property type="nucleotide sequence ID" value="NZ_FQUU01000013.1"/>
</dbReference>
<reference evidence="4 5" key="1">
    <citation type="submission" date="2016-11" db="EMBL/GenBank/DDBJ databases">
        <authorList>
            <person name="Jaros S."/>
            <person name="Januszkiewicz K."/>
            <person name="Wedrychowicz H."/>
        </authorList>
    </citation>
    <scope>NUCLEOTIDE SEQUENCE [LARGE SCALE GENOMIC DNA]</scope>
    <source>
        <strain evidence="4 5">DSM 18119</strain>
    </source>
</reference>
<dbReference type="AlphaFoldDB" id="A0A1M5CTC8"/>
<evidence type="ECO:0000313" key="5">
    <source>
        <dbReference type="Proteomes" id="UP000184048"/>
    </source>
</evidence>
<dbReference type="Pfam" id="PF08338">
    <property type="entry name" value="DUF1731"/>
    <property type="match status" value="1"/>
</dbReference>
<evidence type="ECO:0000259" key="2">
    <source>
        <dbReference type="Pfam" id="PF01370"/>
    </source>
</evidence>
<dbReference type="Gene3D" id="3.40.50.720">
    <property type="entry name" value="NAD(P)-binding Rossmann-like Domain"/>
    <property type="match status" value="1"/>
</dbReference>
<accession>A0A1M5CTC8</accession>
<dbReference type="NCBIfam" id="TIGR01777">
    <property type="entry name" value="yfcH"/>
    <property type="match status" value="1"/>
</dbReference>
<feature type="domain" description="NAD-dependent epimerase/dehydratase" evidence="2">
    <location>
        <begin position="4"/>
        <end position="135"/>
    </location>
</feature>
<dbReference type="Proteomes" id="UP000184048">
    <property type="component" value="Unassembled WGS sequence"/>
</dbReference>
<organism evidence="4 5">
    <name type="scientific">Flavisolibacter ginsengisoli DSM 18119</name>
    <dbReference type="NCBI Taxonomy" id="1121884"/>
    <lineage>
        <taxon>Bacteria</taxon>
        <taxon>Pseudomonadati</taxon>
        <taxon>Bacteroidota</taxon>
        <taxon>Chitinophagia</taxon>
        <taxon>Chitinophagales</taxon>
        <taxon>Chitinophagaceae</taxon>
        <taxon>Flavisolibacter</taxon>
    </lineage>
</organism>